<dbReference type="CDD" id="cd08010">
    <property type="entry name" value="MltG_like"/>
    <property type="match status" value="1"/>
</dbReference>
<keyword evidence="5 7" id="KW-0456">Lyase</keyword>
<keyword evidence="10" id="KW-1185">Reference proteome</keyword>
<dbReference type="GO" id="GO:0008932">
    <property type="term" value="F:lytic endotransglycosylase activity"/>
    <property type="evidence" value="ECO:0007669"/>
    <property type="project" value="UniProtKB-UniRule"/>
</dbReference>
<feature type="transmembrane region" description="Helical" evidence="7">
    <location>
        <begin position="67"/>
        <end position="85"/>
    </location>
</feature>
<dbReference type="Gene3D" id="3.30.160.60">
    <property type="entry name" value="Classic Zinc Finger"/>
    <property type="match status" value="1"/>
</dbReference>
<dbReference type="Gene3D" id="3.30.1490.480">
    <property type="entry name" value="Endolytic murein transglycosylase"/>
    <property type="match status" value="1"/>
</dbReference>
<dbReference type="GO" id="GO:0005886">
    <property type="term" value="C:plasma membrane"/>
    <property type="evidence" value="ECO:0007669"/>
    <property type="project" value="UniProtKB-SubCell"/>
</dbReference>
<keyword evidence="2 7" id="KW-0812">Transmembrane</keyword>
<name>A0A0L6CP79_9MICO</name>
<feature type="compositionally biased region" description="Basic and acidic residues" evidence="8">
    <location>
        <begin position="16"/>
        <end position="41"/>
    </location>
</feature>
<comment type="subcellular location">
    <subcellularLocation>
        <location evidence="7">Cell membrane</location>
        <topology evidence="7">Single-pass membrane protein</topology>
    </subcellularLocation>
</comment>
<evidence type="ECO:0000256" key="5">
    <source>
        <dbReference type="ARBA" id="ARBA00023239"/>
    </source>
</evidence>
<dbReference type="STRING" id="1631356.VV01_09455"/>
<reference evidence="10" key="1">
    <citation type="submission" date="2015-03" db="EMBL/GenBank/DDBJ databases">
        <title>Luteipulveratus halotolerans sp. nov., a novel actinobacterium (Dermacoccaceae) from Sarawak, Malaysia.</title>
        <authorList>
            <person name="Juboi H."/>
            <person name="Basik A."/>
            <person name="Shamsul S.S."/>
            <person name="Arnold P."/>
            <person name="Schmitt E.K."/>
            <person name="Sanglier J.-J."/>
            <person name="Yeo T."/>
        </authorList>
    </citation>
    <scope>NUCLEOTIDE SEQUENCE [LARGE SCALE GENOMIC DNA]</scope>
    <source>
        <strain evidence="10">C296001</strain>
    </source>
</reference>
<evidence type="ECO:0000256" key="6">
    <source>
        <dbReference type="ARBA" id="ARBA00023316"/>
    </source>
</evidence>
<comment type="catalytic activity">
    <reaction evidence="7">
        <text>a peptidoglycan chain = a peptidoglycan chain with N-acetyl-1,6-anhydromuramyl-[peptide] at the reducing end + a peptidoglycan chain with N-acetylglucosamine at the non-reducing end.</text>
        <dbReference type="EC" id="4.2.2.29"/>
    </reaction>
</comment>
<evidence type="ECO:0000256" key="2">
    <source>
        <dbReference type="ARBA" id="ARBA00022692"/>
    </source>
</evidence>
<evidence type="ECO:0000256" key="4">
    <source>
        <dbReference type="ARBA" id="ARBA00023136"/>
    </source>
</evidence>
<dbReference type="HAMAP" id="MF_02065">
    <property type="entry name" value="MltG"/>
    <property type="match status" value="1"/>
</dbReference>
<keyword evidence="3 7" id="KW-1133">Transmembrane helix</keyword>
<dbReference type="GO" id="GO:0009252">
    <property type="term" value="P:peptidoglycan biosynthetic process"/>
    <property type="evidence" value="ECO:0007669"/>
    <property type="project" value="UniProtKB-UniRule"/>
</dbReference>
<evidence type="ECO:0000256" key="8">
    <source>
        <dbReference type="SAM" id="MobiDB-lite"/>
    </source>
</evidence>
<dbReference type="InterPro" id="IPR003770">
    <property type="entry name" value="MLTG-like"/>
</dbReference>
<sequence>MHRTDGEPLTRRAARDRREAEQVHESSRRQARAEREQHAVDAYDGPDDGLGGFEYDEEPPRRRRRPWLPLLLALVLVGAGGYVAVKSLDISLPSIGGGSDQADADYTGEGTGSVTVTVDRGDTGSDIGATLQQAGVVKSGARFAQSFAAEQSAAGIQPGSYTLRKQMSSASALALMLDPSSRTGGVTVPEGLWASEIYQRLSKATGTPLAEYAKVDTSQLGLPAAAKGNVEGYLFPSRYDFPKNATATEQLRSMVTEFKRRTAALQIPPDRLERVLTIASIVQAESRGQDGPKVARVIENRLKPNTETAGRLQMDSTVHYLLKKRGTITTTDKQRQDTSPYNTYLHKGLPPGPVGNPGIEAIKAAEAPTPGGWLYFVTVNPATGETRFATTGAEHQKNVVAFQTWCRSNPGKC</sequence>
<evidence type="ECO:0000256" key="3">
    <source>
        <dbReference type="ARBA" id="ARBA00022989"/>
    </source>
</evidence>
<dbReference type="AlphaFoldDB" id="A0A0L6CP79"/>
<evidence type="ECO:0000313" key="9">
    <source>
        <dbReference type="EMBL" id="KNX39343.1"/>
    </source>
</evidence>
<keyword evidence="6 7" id="KW-0961">Cell wall biogenesis/degradation</keyword>
<comment type="function">
    <text evidence="7">Functions as a peptidoglycan terminase that cleaves nascent peptidoglycan strands endolytically to terminate their elongation.</text>
</comment>
<dbReference type="PATRIC" id="fig|1631356.3.peg.1841"/>
<organism evidence="9 10">
    <name type="scientific">Luteipulveratus halotolerans</name>
    <dbReference type="NCBI Taxonomy" id="1631356"/>
    <lineage>
        <taxon>Bacteria</taxon>
        <taxon>Bacillati</taxon>
        <taxon>Actinomycetota</taxon>
        <taxon>Actinomycetes</taxon>
        <taxon>Micrococcales</taxon>
        <taxon>Dermacoccaceae</taxon>
        <taxon>Luteipulveratus</taxon>
    </lineage>
</organism>
<dbReference type="EC" id="4.2.2.29" evidence="7"/>
<comment type="similarity">
    <text evidence="7">Belongs to the transglycosylase MltG family.</text>
</comment>
<dbReference type="PANTHER" id="PTHR30518:SF2">
    <property type="entry name" value="ENDOLYTIC MUREIN TRANSGLYCOSYLASE"/>
    <property type="match status" value="1"/>
</dbReference>
<keyword evidence="1 7" id="KW-1003">Cell membrane</keyword>
<dbReference type="Proteomes" id="UP000037397">
    <property type="component" value="Unassembled WGS sequence"/>
</dbReference>
<dbReference type="Pfam" id="PF02618">
    <property type="entry name" value="YceG"/>
    <property type="match status" value="1"/>
</dbReference>
<dbReference type="GO" id="GO:0071555">
    <property type="term" value="P:cell wall organization"/>
    <property type="evidence" value="ECO:0007669"/>
    <property type="project" value="UniProtKB-KW"/>
</dbReference>
<accession>A0A0L6CP79</accession>
<feature type="compositionally biased region" description="Basic and acidic residues" evidence="8">
    <location>
        <begin position="1"/>
        <end position="10"/>
    </location>
</feature>
<dbReference type="EMBL" id="LAIR01000002">
    <property type="protein sequence ID" value="KNX39343.1"/>
    <property type="molecule type" value="Genomic_DNA"/>
</dbReference>
<dbReference type="PANTHER" id="PTHR30518">
    <property type="entry name" value="ENDOLYTIC MUREIN TRANSGLYCOSYLASE"/>
    <property type="match status" value="1"/>
</dbReference>
<evidence type="ECO:0000256" key="1">
    <source>
        <dbReference type="ARBA" id="ARBA00022475"/>
    </source>
</evidence>
<dbReference type="NCBIfam" id="TIGR00247">
    <property type="entry name" value="endolytic transglycosylase MltG"/>
    <property type="match status" value="1"/>
</dbReference>
<comment type="caution">
    <text evidence="9">The sequence shown here is derived from an EMBL/GenBank/DDBJ whole genome shotgun (WGS) entry which is preliminary data.</text>
</comment>
<evidence type="ECO:0000256" key="7">
    <source>
        <dbReference type="HAMAP-Rule" id="MF_02065"/>
    </source>
</evidence>
<protein>
    <recommendedName>
        <fullName evidence="7">Endolytic murein transglycosylase</fullName>
        <ecNumber evidence="7">4.2.2.29</ecNumber>
    </recommendedName>
    <alternativeName>
        <fullName evidence="7">Peptidoglycan lytic transglycosylase</fullName>
    </alternativeName>
    <alternativeName>
        <fullName evidence="7">Peptidoglycan polymerization terminase</fullName>
    </alternativeName>
</protein>
<gene>
    <name evidence="7" type="primary">mltG</name>
    <name evidence="9" type="ORF">VV01_09455</name>
</gene>
<evidence type="ECO:0000313" key="10">
    <source>
        <dbReference type="Proteomes" id="UP000037397"/>
    </source>
</evidence>
<proteinExistence type="inferred from homology"/>
<keyword evidence="4 7" id="KW-0472">Membrane</keyword>
<feature type="region of interest" description="Disordered" evidence="8">
    <location>
        <begin position="1"/>
        <end position="61"/>
    </location>
</feature>
<feature type="site" description="Important for catalytic activity" evidence="7">
    <location>
        <position position="285"/>
    </location>
</feature>